<dbReference type="NCBIfam" id="TIGR00449">
    <property type="entry name" value="tgt_general"/>
    <property type="match status" value="1"/>
</dbReference>
<dbReference type="EMBL" id="BLLK01000060">
    <property type="protein sequence ID" value="GFH58013.1"/>
    <property type="molecule type" value="Genomic_DNA"/>
</dbReference>
<keyword evidence="4" id="KW-0479">Metal-binding</keyword>
<dbReference type="PANTHER" id="PTHR43468:SF1">
    <property type="entry name" value="TRNA-GUANOSINE(34) QUEUINE TRANSGLYCOSYLASE"/>
    <property type="match status" value="1"/>
</dbReference>
<feature type="domain" description="tRNA-guanine(15) transglycosylase-like" evidence="6">
    <location>
        <begin position="84"/>
        <end position="462"/>
    </location>
</feature>
<evidence type="ECO:0000256" key="4">
    <source>
        <dbReference type="ARBA" id="ARBA00022723"/>
    </source>
</evidence>
<dbReference type="GO" id="GO:0008479">
    <property type="term" value="F:tRNA-guanosine(34) queuine transglycosylase activity"/>
    <property type="evidence" value="ECO:0007669"/>
    <property type="project" value="InterPro"/>
</dbReference>
<dbReference type="Gene3D" id="3.20.20.105">
    <property type="entry name" value="Queuine tRNA-ribosyltransferase-like"/>
    <property type="match status" value="1"/>
</dbReference>
<reference evidence="7 8" key="1">
    <citation type="journal article" date="2021" name="Sci. Rep.">
        <title>The genome of the diatom Chaetoceros tenuissimus carries an ancient integrated fragment of an extant virus.</title>
        <authorList>
            <person name="Hongo Y."/>
            <person name="Kimura K."/>
            <person name="Takaki Y."/>
            <person name="Yoshida Y."/>
            <person name="Baba S."/>
            <person name="Kobayashi G."/>
            <person name="Nagasaki K."/>
            <person name="Hano T."/>
            <person name="Tomaru Y."/>
        </authorList>
    </citation>
    <scope>NUCLEOTIDE SEQUENCE [LARGE SCALE GENOMIC DNA]</scope>
    <source>
        <strain evidence="7 8">NIES-3715</strain>
    </source>
</reference>
<evidence type="ECO:0000256" key="2">
    <source>
        <dbReference type="ARBA" id="ARBA00022679"/>
    </source>
</evidence>
<keyword evidence="2" id="KW-0808">Transferase</keyword>
<dbReference type="GO" id="GO:0006400">
    <property type="term" value="P:tRNA modification"/>
    <property type="evidence" value="ECO:0007669"/>
    <property type="project" value="InterPro"/>
</dbReference>
<evidence type="ECO:0000256" key="1">
    <source>
        <dbReference type="ARBA" id="ARBA00022676"/>
    </source>
</evidence>
<accession>A0AAD3D579</accession>
<proteinExistence type="predicted"/>
<dbReference type="InterPro" id="IPR002616">
    <property type="entry name" value="tRNA_ribo_trans-like"/>
</dbReference>
<comment type="caution">
    <text evidence="7">The sequence shown here is derived from an EMBL/GenBank/DDBJ whole genome shotgun (WGS) entry which is preliminary data.</text>
</comment>
<dbReference type="PANTHER" id="PTHR43468">
    <property type="match status" value="1"/>
</dbReference>
<keyword evidence="8" id="KW-1185">Reference proteome</keyword>
<dbReference type="InterPro" id="IPR004803">
    <property type="entry name" value="TGT"/>
</dbReference>
<keyword evidence="1" id="KW-0328">Glycosyltransferase</keyword>
<evidence type="ECO:0000256" key="3">
    <source>
        <dbReference type="ARBA" id="ARBA00022694"/>
    </source>
</evidence>
<dbReference type="AlphaFoldDB" id="A0AAD3D579"/>
<dbReference type="GO" id="GO:0046872">
    <property type="term" value="F:metal ion binding"/>
    <property type="evidence" value="ECO:0007669"/>
    <property type="project" value="UniProtKB-KW"/>
</dbReference>
<dbReference type="SUPFAM" id="SSF51713">
    <property type="entry name" value="tRNA-guanine transglycosylase"/>
    <property type="match status" value="1"/>
</dbReference>
<evidence type="ECO:0000313" key="8">
    <source>
        <dbReference type="Proteomes" id="UP001054902"/>
    </source>
</evidence>
<sequence length="463" mass="52171">MVGSLTIISSKLSPSQAFQSSSHLFKNLRSCSKTRCFSSSSNSEKKKDVYSPPPLEVPSSFPDWAYEPRDYFRYELVYQSKISNARVGRIHTPHGIIDTPGYVAVATNGALKGVDFRQADEAGQQLVFCNSYHLLLHPGPEIIEEAGGLHKFVNRPDRPLITDSGGFQVFSLAYGSVQESLESEGELKRAKKNTRNDGLTKAGDKPVKVTEDGVYFRSYRDGRKIFLTPESTVEAQKSYGADIIIPLDQLPPYHIDKQKLVESVNRSHRWEARSLRKHLEDVKGQAMYCVVHGGVDVELRTESVNYLTSLPFDGYAIGGSLGKNSEELLQLLDWMMPMFEEGHRKEKPRHLLGIADEKSILGAVGHGIDTFDSCYPTRVARHGTLLSREGRINIKSGKYAKQYGIPIDQECQCSTCQRYDRAYLWHLYKAKEPLFMQLAGIHNIQYMNDLMAKQRQDILDGKI</sequence>
<evidence type="ECO:0000259" key="6">
    <source>
        <dbReference type="Pfam" id="PF01702"/>
    </source>
</evidence>
<evidence type="ECO:0000256" key="5">
    <source>
        <dbReference type="SAM" id="MobiDB-lite"/>
    </source>
</evidence>
<keyword evidence="3" id="KW-0819">tRNA processing</keyword>
<gene>
    <name evidence="7" type="ORF">CTEN210_14489</name>
</gene>
<protein>
    <recommendedName>
        <fullName evidence="6">tRNA-guanine(15) transglycosylase-like domain-containing protein</fullName>
    </recommendedName>
</protein>
<dbReference type="Proteomes" id="UP001054902">
    <property type="component" value="Unassembled WGS sequence"/>
</dbReference>
<feature type="region of interest" description="Disordered" evidence="5">
    <location>
        <begin position="35"/>
        <end position="54"/>
    </location>
</feature>
<name>A0AAD3D579_9STRA</name>
<evidence type="ECO:0000313" key="7">
    <source>
        <dbReference type="EMBL" id="GFH58013.1"/>
    </source>
</evidence>
<feature type="region of interest" description="Disordered" evidence="5">
    <location>
        <begin position="185"/>
        <end position="205"/>
    </location>
</feature>
<dbReference type="InterPro" id="IPR036511">
    <property type="entry name" value="TGT-like_sf"/>
</dbReference>
<dbReference type="NCBIfam" id="TIGR00430">
    <property type="entry name" value="Q_tRNA_tgt"/>
    <property type="match status" value="1"/>
</dbReference>
<dbReference type="Pfam" id="PF01702">
    <property type="entry name" value="TGT"/>
    <property type="match status" value="1"/>
</dbReference>
<organism evidence="7 8">
    <name type="scientific">Chaetoceros tenuissimus</name>
    <dbReference type="NCBI Taxonomy" id="426638"/>
    <lineage>
        <taxon>Eukaryota</taxon>
        <taxon>Sar</taxon>
        <taxon>Stramenopiles</taxon>
        <taxon>Ochrophyta</taxon>
        <taxon>Bacillariophyta</taxon>
        <taxon>Coscinodiscophyceae</taxon>
        <taxon>Chaetocerotophycidae</taxon>
        <taxon>Chaetocerotales</taxon>
        <taxon>Chaetocerotaceae</taxon>
        <taxon>Chaetoceros</taxon>
    </lineage>
</organism>